<sequence>MRSSSALLIVVCLAVSVYEFETFCYIQMKDPSGDNEPCVTDVGNLSVGESRDSFPLCISYSCGVKYIDMCGIGYNAGVMHVAGCDQVKMDDCCYRFVNASNPAINCTDVYCP</sequence>
<accession>A0AAN8KHR6</accession>
<protein>
    <submittedName>
        <fullName evidence="2">Uncharacterized protein</fullName>
    </submittedName>
</protein>
<keyword evidence="3" id="KW-1185">Reference proteome</keyword>
<feature type="signal peptide" evidence="1">
    <location>
        <begin position="1"/>
        <end position="19"/>
    </location>
</feature>
<evidence type="ECO:0000256" key="1">
    <source>
        <dbReference type="SAM" id="SignalP"/>
    </source>
</evidence>
<evidence type="ECO:0000313" key="3">
    <source>
        <dbReference type="Proteomes" id="UP001347796"/>
    </source>
</evidence>
<gene>
    <name evidence="2" type="ORF">SNE40_001520</name>
</gene>
<evidence type="ECO:0000313" key="2">
    <source>
        <dbReference type="EMBL" id="KAK6196266.1"/>
    </source>
</evidence>
<dbReference type="Proteomes" id="UP001347796">
    <property type="component" value="Unassembled WGS sequence"/>
</dbReference>
<keyword evidence="1" id="KW-0732">Signal</keyword>
<comment type="caution">
    <text evidence="2">The sequence shown here is derived from an EMBL/GenBank/DDBJ whole genome shotgun (WGS) entry which is preliminary data.</text>
</comment>
<dbReference type="AlphaFoldDB" id="A0AAN8KHR6"/>
<dbReference type="EMBL" id="JAZGQO010000001">
    <property type="protein sequence ID" value="KAK6196266.1"/>
    <property type="molecule type" value="Genomic_DNA"/>
</dbReference>
<proteinExistence type="predicted"/>
<feature type="chain" id="PRO_5042861168" evidence="1">
    <location>
        <begin position="20"/>
        <end position="112"/>
    </location>
</feature>
<organism evidence="2 3">
    <name type="scientific">Patella caerulea</name>
    <name type="common">Rayed Mediterranean limpet</name>
    <dbReference type="NCBI Taxonomy" id="87958"/>
    <lineage>
        <taxon>Eukaryota</taxon>
        <taxon>Metazoa</taxon>
        <taxon>Spiralia</taxon>
        <taxon>Lophotrochozoa</taxon>
        <taxon>Mollusca</taxon>
        <taxon>Gastropoda</taxon>
        <taxon>Patellogastropoda</taxon>
        <taxon>Patelloidea</taxon>
        <taxon>Patellidae</taxon>
        <taxon>Patella</taxon>
    </lineage>
</organism>
<reference evidence="2 3" key="1">
    <citation type="submission" date="2024-01" db="EMBL/GenBank/DDBJ databases">
        <title>The genome of the rayed Mediterranean limpet Patella caerulea (Linnaeus, 1758).</title>
        <authorList>
            <person name="Anh-Thu Weber A."/>
            <person name="Halstead-Nussloch G."/>
        </authorList>
    </citation>
    <scope>NUCLEOTIDE SEQUENCE [LARGE SCALE GENOMIC DNA]</scope>
    <source>
        <strain evidence="2">AATW-2023a</strain>
        <tissue evidence="2">Whole specimen</tissue>
    </source>
</reference>
<name>A0AAN8KHR6_PATCE</name>